<dbReference type="STRING" id="1502745.SAMN02799620_01521"/>
<dbReference type="EMBL" id="FMUB01000003">
    <property type="protein sequence ID" value="SCX11163.1"/>
    <property type="molecule type" value="Genomic_DNA"/>
</dbReference>
<reference evidence="3" key="1">
    <citation type="submission" date="2016-10" db="EMBL/GenBank/DDBJ databases">
        <authorList>
            <person name="Varghese N."/>
            <person name="Submissions S."/>
        </authorList>
    </citation>
    <scope>NUCLEOTIDE SEQUENCE [LARGE SCALE GENOMIC DNA]</scope>
    <source>
        <strain evidence="3">UNC267MFSha1.1M11</strain>
    </source>
</reference>
<protein>
    <recommendedName>
        <fullName evidence="1">NADP-dependent oxidoreductase domain-containing protein</fullName>
    </recommendedName>
</protein>
<dbReference type="InterPro" id="IPR023210">
    <property type="entry name" value="NADP_OxRdtase_dom"/>
</dbReference>
<feature type="domain" description="NADP-dependent oxidoreductase" evidence="1">
    <location>
        <begin position="6"/>
        <end position="228"/>
    </location>
</feature>
<dbReference type="InterPro" id="IPR036812">
    <property type="entry name" value="NAD(P)_OxRdtase_dom_sf"/>
</dbReference>
<evidence type="ECO:0000313" key="2">
    <source>
        <dbReference type="EMBL" id="SCX11163.1"/>
    </source>
</evidence>
<dbReference type="Gene3D" id="3.20.20.100">
    <property type="entry name" value="NADP-dependent oxidoreductase domain"/>
    <property type="match status" value="1"/>
</dbReference>
<organism evidence="2 3">
    <name type="scientific">Mycolicibacterium fluoranthenivorans</name>
    <dbReference type="NCBI Taxonomy" id="258505"/>
    <lineage>
        <taxon>Bacteria</taxon>
        <taxon>Bacillati</taxon>
        <taxon>Actinomycetota</taxon>
        <taxon>Actinomycetes</taxon>
        <taxon>Mycobacteriales</taxon>
        <taxon>Mycobacteriaceae</taxon>
        <taxon>Mycolicibacterium</taxon>
    </lineage>
</organism>
<proteinExistence type="predicted"/>
<dbReference type="InterPro" id="IPR053135">
    <property type="entry name" value="AKR2_Oxidoreductase"/>
</dbReference>
<gene>
    <name evidence="2" type="ORF">SAMN02799620_01521</name>
</gene>
<evidence type="ECO:0000313" key="3">
    <source>
        <dbReference type="Proteomes" id="UP000199707"/>
    </source>
</evidence>
<evidence type="ECO:0000259" key="1">
    <source>
        <dbReference type="Pfam" id="PF00248"/>
    </source>
</evidence>
<dbReference type="Proteomes" id="UP000199707">
    <property type="component" value="Unassembled WGS sequence"/>
</dbReference>
<dbReference type="AlphaFoldDB" id="A0A1G4VSH1"/>
<dbReference type="RefSeq" id="WP_090355201.1">
    <property type="nucleotide sequence ID" value="NZ_FMUB01000003.1"/>
</dbReference>
<sequence length="304" mass="33444">MIDPGRLVIGTANFHTYHWDSLGRNLATRDQVAAIIGLAAQMRFAGIDSADGYGFGAAEHALPQHRLLIERLGPMGVTTKVGYNFYNRRYEFGRLVGRHFRHLPADAVVPFDTGRVLSREYLLFAAAQSRRRMAGMHFNLLLHCPDLTDIKRLQGDDTLAYIKELEYVRQVGVSVKLPEEVFQALKTEGLGIVQIPATTLHSRAMRRAVDAARQRDVAVMVNQPFDGGRKVIDTGGAIRCTNPHLSRTAANNLAGHYVLTELFQMDCFDYAVVGVSSAAQLMGIIRGEPATAHDTHARPPGAGV</sequence>
<dbReference type="PANTHER" id="PTHR43312">
    <property type="entry name" value="D-THREO-ALDOSE 1-DEHYDROGENASE"/>
    <property type="match status" value="1"/>
</dbReference>
<accession>A0A1G4VSH1</accession>
<dbReference type="Pfam" id="PF00248">
    <property type="entry name" value="Aldo_ket_red"/>
    <property type="match status" value="1"/>
</dbReference>
<dbReference type="PANTHER" id="PTHR43312:SF1">
    <property type="entry name" value="NADP-DEPENDENT OXIDOREDUCTASE DOMAIN-CONTAINING PROTEIN"/>
    <property type="match status" value="1"/>
</dbReference>
<name>A0A1G4VSH1_9MYCO</name>
<dbReference type="SUPFAM" id="SSF51430">
    <property type="entry name" value="NAD(P)-linked oxidoreductase"/>
    <property type="match status" value="1"/>
</dbReference>